<evidence type="ECO:0000313" key="3">
    <source>
        <dbReference type="Proteomes" id="UP000324308"/>
    </source>
</evidence>
<dbReference type="EMBL" id="CP043959">
    <property type="protein sequence ID" value="QER88600.1"/>
    <property type="molecule type" value="Genomic_DNA"/>
</dbReference>
<evidence type="ECO:0000313" key="2">
    <source>
        <dbReference type="EMBL" id="QER88600.1"/>
    </source>
</evidence>
<dbReference type="InterPro" id="IPR024384">
    <property type="entry name" value="DUF2742"/>
</dbReference>
<feature type="region of interest" description="Disordered" evidence="1">
    <location>
        <begin position="1"/>
        <end position="65"/>
    </location>
</feature>
<reference evidence="2 3" key="1">
    <citation type="submission" date="2019-09" db="EMBL/GenBank/DDBJ databases">
        <title>Draft genome sequence of the Ebosin-producing strain Streptomyces sp. 139.</title>
        <authorList>
            <person name="Ai L."/>
            <person name="Geng M."/>
            <person name="Ma M."/>
            <person name="Bai L."/>
        </authorList>
    </citation>
    <scope>NUCLEOTIDE SEQUENCE [LARGE SCALE GENOMIC DNA]</scope>
    <source>
        <strain evidence="2 3">139</strain>
    </source>
</reference>
<feature type="region of interest" description="Disordered" evidence="1">
    <location>
        <begin position="135"/>
        <end position="158"/>
    </location>
</feature>
<dbReference type="Pfam" id="PF10888">
    <property type="entry name" value="DUF2742"/>
    <property type="match status" value="1"/>
</dbReference>
<gene>
    <name evidence="2" type="ORF">F3L20_24555</name>
</gene>
<evidence type="ECO:0000256" key="1">
    <source>
        <dbReference type="SAM" id="MobiDB-lite"/>
    </source>
</evidence>
<keyword evidence="3" id="KW-1185">Reference proteome</keyword>
<dbReference type="Proteomes" id="UP000324308">
    <property type="component" value="Chromosome"/>
</dbReference>
<sequence length="174" mass="19460">MSRNAEMAPGQTGPFQEDSAAGGKSAAMVPQQSGCTHQGRRGWTARRLETPPVPDSWPKYGTPEWYALDTRDPRKKLALFEAAESWRLHELRLAEQDWLLDNDPDEWARQNMEGLRAAGASTVRRLNIARERSRAELDQAAKPKPPHQLQATPGWPAVRVPGQPGKYLAWKEAA</sequence>
<accession>A0ABX5ZWP3</accession>
<name>A0ABX5ZWP3_STRTE</name>
<protein>
    <submittedName>
        <fullName evidence="2">DUF2742 domain-containing protein</fullName>
    </submittedName>
</protein>
<proteinExistence type="predicted"/>
<organism evidence="2 3">
    <name type="scientific">Streptomyces tendae</name>
    <dbReference type="NCBI Taxonomy" id="1932"/>
    <lineage>
        <taxon>Bacteria</taxon>
        <taxon>Bacillati</taxon>
        <taxon>Actinomycetota</taxon>
        <taxon>Actinomycetes</taxon>
        <taxon>Kitasatosporales</taxon>
        <taxon>Streptomycetaceae</taxon>
        <taxon>Streptomyces</taxon>
    </lineage>
</organism>